<dbReference type="OrthoDB" id="9776488at2"/>
<dbReference type="PANTHER" id="PTHR11113">
    <property type="entry name" value="N-ACETYLGLUCOSAMINE-6-PHOSPHATE DEACETYLASE"/>
    <property type="match status" value="1"/>
</dbReference>
<evidence type="ECO:0000256" key="3">
    <source>
        <dbReference type="ARBA" id="ARBA00018029"/>
    </source>
</evidence>
<feature type="binding site" evidence="11">
    <location>
        <position position="143"/>
    </location>
    <ligand>
        <name>substrate</name>
    </ligand>
</feature>
<dbReference type="PIRSF" id="PIRSF038994">
    <property type="entry name" value="NagA"/>
    <property type="match status" value="1"/>
</dbReference>
<evidence type="ECO:0000256" key="5">
    <source>
        <dbReference type="ARBA" id="ARBA00022801"/>
    </source>
</evidence>
<reference evidence="14 15" key="1">
    <citation type="journal article" date="2019" name="Int. J. Syst. Evol. Microbiol.">
        <title>Capsulimonas corticalis gen. nov., sp. nov., an aerobic capsulated bacterium, of a novel bacterial order, Capsulimonadales ord. nov., of the class Armatimonadia of the phylum Armatimonadetes.</title>
        <authorList>
            <person name="Li J."/>
            <person name="Kudo C."/>
            <person name="Tonouchi A."/>
        </authorList>
    </citation>
    <scope>NUCLEOTIDE SEQUENCE [LARGE SCALE GENOMIC DNA]</scope>
    <source>
        <strain evidence="14 15">AX-7</strain>
    </source>
</reference>
<evidence type="ECO:0000256" key="2">
    <source>
        <dbReference type="ARBA" id="ARBA00011899"/>
    </source>
</evidence>
<feature type="binding site" evidence="11">
    <location>
        <begin position="310"/>
        <end position="312"/>
    </location>
    <ligand>
        <name>substrate</name>
    </ligand>
</feature>
<evidence type="ECO:0000256" key="1">
    <source>
        <dbReference type="ARBA" id="ARBA00010716"/>
    </source>
</evidence>
<name>A0A402CTY0_9BACT</name>
<comment type="cofactor">
    <cofactor evidence="12">
        <name>a divalent metal cation</name>
        <dbReference type="ChEBI" id="CHEBI:60240"/>
    </cofactor>
    <text evidence="12">Binds 1 divalent metal cation per subunit.</text>
</comment>
<sequence length="388" mass="40643">MITVTGEIVTFDGILSDGALTIDDETGLITDIGSRRNAAGASADIDASGFWVLPGFIDMHVHGGGGADFMHGTEAAARTAARTHARFGTTGMLATTLTASRADTDAAIQAARRVIESGRGDDEVRIVGVHLEGPYICPARRGAQPEAHVRLPDLEEFTHWVTLGGGAIRQITLAPEMDGAEVVTRAALASNVVVSAGHTDSRAADVARAIPWGVRQGTHLFNAMRGVHHREPGTAGAILTSPEIVAEVIADGVHLHPAIVRLTVAAKGLDGVVLITDAMEGAAMPDGVYQLGGFDVHVQNGEATFADGTLAGSVLTMDRAFQNVQKFAQIAPWQAARLASANAARQLGILDRVGTLEIGKQGDLVVINPETGQVEWTVIGGRVAYRRQ</sequence>
<keyword evidence="15" id="KW-1185">Reference proteome</keyword>
<comment type="catalytic activity">
    <reaction evidence="7">
        <text>N-acetyl-D-glucosamine 6-phosphate + H2O = D-glucosamine 6-phosphate + acetate</text>
        <dbReference type="Rhea" id="RHEA:22936"/>
        <dbReference type="ChEBI" id="CHEBI:15377"/>
        <dbReference type="ChEBI" id="CHEBI:30089"/>
        <dbReference type="ChEBI" id="CHEBI:57513"/>
        <dbReference type="ChEBI" id="CHEBI:58725"/>
        <dbReference type="EC" id="3.5.1.25"/>
    </reaction>
</comment>
<dbReference type="EMBL" id="AP025739">
    <property type="protein sequence ID" value="BDI28789.1"/>
    <property type="molecule type" value="Genomic_DNA"/>
</dbReference>
<keyword evidence="6 9" id="KW-0119">Carbohydrate metabolism</keyword>
<dbReference type="Gene3D" id="3.20.20.140">
    <property type="entry name" value="Metal-dependent hydrolases"/>
    <property type="match status" value="1"/>
</dbReference>
<dbReference type="AlphaFoldDB" id="A0A402CTY0"/>
<comment type="similarity">
    <text evidence="1 9">Belongs to the metallo-dependent hydrolases superfamily. NagA family.</text>
</comment>
<feature type="active site" description="Proton donor/acceptor" evidence="10">
    <location>
        <position position="277"/>
    </location>
</feature>
<dbReference type="NCBIfam" id="TIGR00221">
    <property type="entry name" value="nagA"/>
    <property type="match status" value="1"/>
</dbReference>
<evidence type="ECO:0000259" key="13">
    <source>
        <dbReference type="Pfam" id="PF01979"/>
    </source>
</evidence>
<feature type="binding site" evidence="11">
    <location>
        <begin position="222"/>
        <end position="223"/>
    </location>
    <ligand>
        <name>substrate</name>
    </ligand>
</feature>
<dbReference type="KEGG" id="ccot:CCAX7_008400"/>
<dbReference type="FunCoup" id="A0A402CTY0">
    <property type="interactions" value="222"/>
</dbReference>
<feature type="domain" description="Amidohydrolase-related" evidence="13">
    <location>
        <begin position="51"/>
        <end position="382"/>
    </location>
</feature>
<dbReference type="EC" id="3.5.1.25" evidence="2"/>
<evidence type="ECO:0000256" key="6">
    <source>
        <dbReference type="ARBA" id="ARBA00023277"/>
    </source>
</evidence>
<dbReference type="InterPro" id="IPR011059">
    <property type="entry name" value="Metal-dep_hydrolase_composite"/>
</dbReference>
<evidence type="ECO:0000256" key="11">
    <source>
        <dbReference type="PIRSR" id="PIRSR038994-2"/>
    </source>
</evidence>
<evidence type="ECO:0000256" key="8">
    <source>
        <dbReference type="ARBA" id="ARBA00060590"/>
    </source>
</evidence>
<feature type="binding site" evidence="12">
    <location>
        <position position="132"/>
    </location>
    <ligand>
        <name>Zn(2+)</name>
        <dbReference type="ChEBI" id="CHEBI:29105"/>
    </ligand>
</feature>
<keyword evidence="4 12" id="KW-0479">Metal-binding</keyword>
<dbReference type="FunFam" id="3.20.20.140:FF:000004">
    <property type="entry name" value="N-acetylglucosamine-6-phosphate deacetylase"/>
    <property type="match status" value="1"/>
</dbReference>
<dbReference type="InterPro" id="IPR003764">
    <property type="entry name" value="GlcNAc_6-P_deAcase"/>
</dbReference>
<dbReference type="GO" id="GO:0008448">
    <property type="term" value="F:N-acetylglucosamine-6-phosphate deacetylase activity"/>
    <property type="evidence" value="ECO:0007669"/>
    <property type="project" value="UniProtKB-EC"/>
</dbReference>
<dbReference type="PANTHER" id="PTHR11113:SF14">
    <property type="entry name" value="N-ACETYLGLUCOSAMINE-6-PHOSPHATE DEACETYLASE"/>
    <property type="match status" value="1"/>
</dbReference>
<dbReference type="Proteomes" id="UP000287394">
    <property type="component" value="Chromosome"/>
</dbReference>
<protein>
    <recommendedName>
        <fullName evidence="3">N-acetylglucosamine-6-phosphate deacetylase</fullName>
        <ecNumber evidence="2">3.5.1.25</ecNumber>
    </recommendedName>
</protein>
<dbReference type="SUPFAM" id="SSF51338">
    <property type="entry name" value="Composite domain of metallo-dependent hydrolases"/>
    <property type="match status" value="1"/>
</dbReference>
<evidence type="ECO:0000256" key="7">
    <source>
        <dbReference type="ARBA" id="ARBA00047647"/>
    </source>
</evidence>
<evidence type="ECO:0000256" key="4">
    <source>
        <dbReference type="ARBA" id="ARBA00022723"/>
    </source>
</evidence>
<dbReference type="RefSeq" id="WP_119320848.1">
    <property type="nucleotide sequence ID" value="NZ_AP025739.1"/>
</dbReference>
<evidence type="ECO:0000313" key="15">
    <source>
        <dbReference type="Proteomes" id="UP000287394"/>
    </source>
</evidence>
<dbReference type="GO" id="GO:0046872">
    <property type="term" value="F:metal ion binding"/>
    <property type="evidence" value="ECO:0007669"/>
    <property type="project" value="UniProtKB-KW"/>
</dbReference>
<feature type="binding site" evidence="12">
    <location>
        <position position="198"/>
    </location>
    <ligand>
        <name>Zn(2+)</name>
        <dbReference type="ChEBI" id="CHEBI:29105"/>
    </ligand>
</feature>
<evidence type="ECO:0000256" key="10">
    <source>
        <dbReference type="PIRSR" id="PIRSR038994-1"/>
    </source>
</evidence>
<accession>A0A402CTY0</accession>
<dbReference type="Pfam" id="PF01979">
    <property type="entry name" value="Amidohydro_1"/>
    <property type="match status" value="1"/>
</dbReference>
<comment type="pathway">
    <text evidence="8">Amino-sugar metabolism; N-acetylneuraminate degradation; D-fructose 6-phosphate from N-acetylneuraminate: step 4/5.</text>
</comment>
<dbReference type="SUPFAM" id="SSF51556">
    <property type="entry name" value="Metallo-dependent hydrolases"/>
    <property type="match status" value="1"/>
</dbReference>
<feature type="binding site" evidence="11">
    <location>
        <position position="254"/>
    </location>
    <ligand>
        <name>substrate</name>
    </ligand>
</feature>
<dbReference type="InterPro" id="IPR006680">
    <property type="entry name" value="Amidohydro-rel"/>
</dbReference>
<gene>
    <name evidence="14" type="primary">nagA</name>
    <name evidence="14" type="ORF">CCAX7_008400</name>
</gene>
<dbReference type="CDD" id="cd00854">
    <property type="entry name" value="NagA"/>
    <property type="match status" value="1"/>
</dbReference>
<feature type="binding site" evidence="12">
    <location>
        <position position="219"/>
    </location>
    <ligand>
        <name>Zn(2+)</name>
        <dbReference type="ChEBI" id="CHEBI:29105"/>
    </ligand>
</feature>
<dbReference type="InterPro" id="IPR032466">
    <property type="entry name" value="Metal_Hydrolase"/>
</dbReference>
<evidence type="ECO:0000256" key="12">
    <source>
        <dbReference type="PIRSR" id="PIRSR038994-3"/>
    </source>
</evidence>
<evidence type="ECO:0000313" key="14">
    <source>
        <dbReference type="EMBL" id="BDI28789.1"/>
    </source>
</evidence>
<dbReference type="Gene3D" id="2.30.40.10">
    <property type="entry name" value="Urease, subunit C, domain 1"/>
    <property type="match status" value="1"/>
</dbReference>
<feature type="binding site" evidence="11">
    <location>
        <position position="230"/>
    </location>
    <ligand>
        <name>substrate</name>
    </ligand>
</feature>
<organism evidence="14 15">
    <name type="scientific">Capsulimonas corticalis</name>
    <dbReference type="NCBI Taxonomy" id="2219043"/>
    <lineage>
        <taxon>Bacteria</taxon>
        <taxon>Bacillati</taxon>
        <taxon>Armatimonadota</taxon>
        <taxon>Armatimonadia</taxon>
        <taxon>Capsulimonadales</taxon>
        <taxon>Capsulimonadaceae</taxon>
        <taxon>Capsulimonas</taxon>
    </lineage>
</organism>
<keyword evidence="5 9" id="KW-0378">Hydrolase</keyword>
<proteinExistence type="inferred from homology"/>
<evidence type="ECO:0000256" key="9">
    <source>
        <dbReference type="PIRNR" id="PIRNR038994"/>
    </source>
</evidence>
<dbReference type="GO" id="GO:0006046">
    <property type="term" value="P:N-acetylglucosamine catabolic process"/>
    <property type="evidence" value="ECO:0007669"/>
    <property type="project" value="TreeGrafter"/>
</dbReference>